<dbReference type="Proteomes" id="UP001232148">
    <property type="component" value="Unassembled WGS sequence"/>
</dbReference>
<keyword evidence="2" id="KW-1185">Reference proteome</keyword>
<evidence type="ECO:0000313" key="1">
    <source>
        <dbReference type="EMBL" id="KAK2026388.1"/>
    </source>
</evidence>
<dbReference type="EMBL" id="MU842916">
    <property type="protein sequence ID" value="KAK2026388.1"/>
    <property type="molecule type" value="Genomic_DNA"/>
</dbReference>
<gene>
    <name evidence="1" type="ORF">LX32DRAFT_641931</name>
</gene>
<sequence length="94" mass="9939">MPWALLASGFGSDVAAAGQSLLRTQSPSVPCQPVSSSRPSQSVFEELFGKGGRALRSVEAARPSPRSWVGQNRRAACTAGFVTLYCREAKRAGL</sequence>
<accession>A0AAD9HCS4</accession>
<name>A0AAD9HCS4_9PEZI</name>
<evidence type="ECO:0000313" key="2">
    <source>
        <dbReference type="Proteomes" id="UP001232148"/>
    </source>
</evidence>
<reference evidence="1" key="1">
    <citation type="submission" date="2021-06" db="EMBL/GenBank/DDBJ databases">
        <title>Comparative genomics, transcriptomics and evolutionary studies reveal genomic signatures of adaptation to plant cell wall in hemibiotrophic fungi.</title>
        <authorList>
            <consortium name="DOE Joint Genome Institute"/>
            <person name="Baroncelli R."/>
            <person name="Diaz J.F."/>
            <person name="Benocci T."/>
            <person name="Peng M."/>
            <person name="Battaglia E."/>
            <person name="Haridas S."/>
            <person name="Andreopoulos W."/>
            <person name="Labutti K."/>
            <person name="Pangilinan J."/>
            <person name="Floch G.L."/>
            <person name="Makela M.R."/>
            <person name="Henrissat B."/>
            <person name="Grigoriev I.V."/>
            <person name="Crouch J.A."/>
            <person name="De Vries R.P."/>
            <person name="Sukno S.A."/>
            <person name="Thon M.R."/>
        </authorList>
    </citation>
    <scope>NUCLEOTIDE SEQUENCE</scope>
    <source>
        <strain evidence="1">MAFF235873</strain>
    </source>
</reference>
<dbReference type="AlphaFoldDB" id="A0AAD9HCS4"/>
<organism evidence="1 2">
    <name type="scientific">Colletotrichum zoysiae</name>
    <dbReference type="NCBI Taxonomy" id="1216348"/>
    <lineage>
        <taxon>Eukaryota</taxon>
        <taxon>Fungi</taxon>
        <taxon>Dikarya</taxon>
        <taxon>Ascomycota</taxon>
        <taxon>Pezizomycotina</taxon>
        <taxon>Sordariomycetes</taxon>
        <taxon>Hypocreomycetidae</taxon>
        <taxon>Glomerellales</taxon>
        <taxon>Glomerellaceae</taxon>
        <taxon>Colletotrichum</taxon>
        <taxon>Colletotrichum graminicola species complex</taxon>
    </lineage>
</organism>
<proteinExistence type="predicted"/>
<protein>
    <submittedName>
        <fullName evidence="1">Uncharacterized protein</fullName>
    </submittedName>
</protein>
<comment type="caution">
    <text evidence="1">The sequence shown here is derived from an EMBL/GenBank/DDBJ whole genome shotgun (WGS) entry which is preliminary data.</text>
</comment>